<dbReference type="GO" id="GO:0005524">
    <property type="term" value="F:ATP binding"/>
    <property type="evidence" value="ECO:0007669"/>
    <property type="project" value="UniProtKB-KW"/>
</dbReference>
<dbReference type="Pfam" id="PF08352">
    <property type="entry name" value="oligo_HPY"/>
    <property type="match status" value="1"/>
</dbReference>
<dbReference type="PANTHER" id="PTHR43776:SF7">
    <property type="entry name" value="D,D-DIPEPTIDE TRANSPORT ATP-BINDING PROTEIN DDPF-RELATED"/>
    <property type="match status" value="1"/>
</dbReference>
<dbReference type="RefSeq" id="WP_111822906.1">
    <property type="nucleotide sequence ID" value="NZ_CBDERX010000019.1"/>
</dbReference>
<dbReference type="CDD" id="cd03257">
    <property type="entry name" value="ABC_NikE_OppD_transporters"/>
    <property type="match status" value="1"/>
</dbReference>
<feature type="domain" description="ABC transporter" evidence="5">
    <location>
        <begin position="6"/>
        <end position="246"/>
    </location>
</feature>
<protein>
    <submittedName>
        <fullName evidence="6">Glutathione import ATP-binding protein GsiA</fullName>
        <ecNumber evidence="6">3.6.3.-</ecNumber>
    </submittedName>
</protein>
<dbReference type="Proteomes" id="UP000250192">
    <property type="component" value="Unassembled WGS sequence"/>
</dbReference>
<keyword evidence="4 6" id="KW-0067">ATP-binding</keyword>
<dbReference type="Gene3D" id="3.40.50.300">
    <property type="entry name" value="P-loop containing nucleotide triphosphate hydrolases"/>
    <property type="match status" value="1"/>
</dbReference>
<evidence type="ECO:0000256" key="4">
    <source>
        <dbReference type="ARBA" id="ARBA00022840"/>
    </source>
</evidence>
<evidence type="ECO:0000313" key="6">
    <source>
        <dbReference type="EMBL" id="SPT54772.1"/>
    </source>
</evidence>
<dbReference type="SUPFAM" id="SSF52540">
    <property type="entry name" value="P-loop containing nucleoside triphosphate hydrolases"/>
    <property type="match status" value="1"/>
</dbReference>
<dbReference type="EC" id="3.6.3.-" evidence="6"/>
<dbReference type="InterPro" id="IPR027417">
    <property type="entry name" value="P-loop_NTPase"/>
</dbReference>
<dbReference type="OrthoDB" id="8481147at2"/>
<evidence type="ECO:0000313" key="7">
    <source>
        <dbReference type="Proteomes" id="UP000250192"/>
    </source>
</evidence>
<dbReference type="GeneID" id="93757450"/>
<dbReference type="GO" id="GO:0016887">
    <property type="term" value="F:ATP hydrolysis activity"/>
    <property type="evidence" value="ECO:0007669"/>
    <property type="project" value="InterPro"/>
</dbReference>
<dbReference type="InterPro" id="IPR013563">
    <property type="entry name" value="Oligopep_ABC_C"/>
</dbReference>
<dbReference type="PROSITE" id="PS50893">
    <property type="entry name" value="ABC_TRANSPORTER_2"/>
    <property type="match status" value="1"/>
</dbReference>
<organism evidence="6 7">
    <name type="scientific">Schaalia odontolytica</name>
    <dbReference type="NCBI Taxonomy" id="1660"/>
    <lineage>
        <taxon>Bacteria</taxon>
        <taxon>Bacillati</taxon>
        <taxon>Actinomycetota</taxon>
        <taxon>Actinomycetes</taxon>
        <taxon>Actinomycetales</taxon>
        <taxon>Actinomycetaceae</taxon>
        <taxon>Schaalia</taxon>
    </lineage>
</organism>
<keyword evidence="3" id="KW-0547">Nucleotide-binding</keyword>
<dbReference type="EMBL" id="UAPR01000001">
    <property type="protein sequence ID" value="SPT54772.1"/>
    <property type="molecule type" value="Genomic_DNA"/>
</dbReference>
<evidence type="ECO:0000256" key="1">
    <source>
        <dbReference type="ARBA" id="ARBA00005417"/>
    </source>
</evidence>
<evidence type="ECO:0000256" key="3">
    <source>
        <dbReference type="ARBA" id="ARBA00022741"/>
    </source>
</evidence>
<comment type="similarity">
    <text evidence="1">Belongs to the ABC transporter superfamily.</text>
</comment>
<evidence type="ECO:0000259" key="5">
    <source>
        <dbReference type="PROSITE" id="PS50893"/>
    </source>
</evidence>
<keyword evidence="2" id="KW-0813">Transport</keyword>
<sequence>MSESILSARGVSFRYPGSDAGLDDVSVEVRAGESLALVGESGSGKTTLARVLLGLLAPRVGEVLLDGETVRSSSKSSMRTLRRSVQTVFQDPFSSLDPRMKIGASIAEPLHALGVSRGEEARARVRDVLTDVGIDPARAGEYPGSFSGGQRQRIAIARALAPAPRVLIADEPVSALDMSTRASVMDLLGAITRVRGMALVLVSHDLATVASTCDRIAVMQEGCIVEAGDTRRIMSAPREPYTRALIEAVPRL</sequence>
<keyword evidence="7" id="KW-1185">Reference proteome</keyword>
<dbReference type="InterPro" id="IPR017871">
    <property type="entry name" value="ABC_transporter-like_CS"/>
</dbReference>
<evidence type="ECO:0000256" key="2">
    <source>
        <dbReference type="ARBA" id="ARBA00022448"/>
    </source>
</evidence>
<dbReference type="InterPro" id="IPR003593">
    <property type="entry name" value="AAA+_ATPase"/>
</dbReference>
<gene>
    <name evidence="6" type="primary">gsiA_2</name>
    <name evidence="6" type="ORF">NCTC9935_00314</name>
</gene>
<reference evidence="6 7" key="1">
    <citation type="submission" date="2018-06" db="EMBL/GenBank/DDBJ databases">
        <authorList>
            <consortium name="Pathogen Informatics"/>
            <person name="Doyle S."/>
        </authorList>
    </citation>
    <scope>NUCLEOTIDE SEQUENCE [LARGE SCALE GENOMIC DNA]</scope>
    <source>
        <strain evidence="6 7">NCTC9935</strain>
    </source>
</reference>
<dbReference type="GO" id="GO:0015833">
    <property type="term" value="P:peptide transport"/>
    <property type="evidence" value="ECO:0007669"/>
    <property type="project" value="InterPro"/>
</dbReference>
<dbReference type="PROSITE" id="PS00211">
    <property type="entry name" value="ABC_TRANSPORTER_1"/>
    <property type="match status" value="1"/>
</dbReference>
<dbReference type="InterPro" id="IPR050319">
    <property type="entry name" value="ABC_transp_ATP-bind"/>
</dbReference>
<dbReference type="InterPro" id="IPR003439">
    <property type="entry name" value="ABC_transporter-like_ATP-bd"/>
</dbReference>
<proteinExistence type="inferred from homology"/>
<keyword evidence="6" id="KW-0378">Hydrolase</keyword>
<accession>A0A2X0VLI2</accession>
<dbReference type="GO" id="GO:0055085">
    <property type="term" value="P:transmembrane transport"/>
    <property type="evidence" value="ECO:0007669"/>
    <property type="project" value="UniProtKB-ARBA"/>
</dbReference>
<dbReference type="SMART" id="SM00382">
    <property type="entry name" value="AAA"/>
    <property type="match status" value="1"/>
</dbReference>
<dbReference type="PANTHER" id="PTHR43776">
    <property type="entry name" value="TRANSPORT ATP-BINDING PROTEIN"/>
    <property type="match status" value="1"/>
</dbReference>
<name>A0A2X0VLI2_9ACTO</name>
<dbReference type="Pfam" id="PF00005">
    <property type="entry name" value="ABC_tran"/>
    <property type="match status" value="1"/>
</dbReference>
<dbReference type="AlphaFoldDB" id="A0A2X0VLI2"/>